<feature type="transmembrane region" description="Helical" evidence="1">
    <location>
        <begin position="369"/>
        <end position="387"/>
    </location>
</feature>
<keyword evidence="1" id="KW-0472">Membrane</keyword>
<organism evidence="2">
    <name type="scientific">freshwater metagenome</name>
    <dbReference type="NCBI Taxonomy" id="449393"/>
    <lineage>
        <taxon>unclassified sequences</taxon>
        <taxon>metagenomes</taxon>
        <taxon>ecological metagenomes</taxon>
    </lineage>
</organism>
<proteinExistence type="predicted"/>
<dbReference type="EMBL" id="CAFBOM010000330">
    <property type="protein sequence ID" value="CAB5002605.1"/>
    <property type="molecule type" value="Genomic_DNA"/>
</dbReference>
<feature type="transmembrane region" description="Helical" evidence="1">
    <location>
        <begin position="345"/>
        <end position="363"/>
    </location>
</feature>
<keyword evidence="1" id="KW-0812">Transmembrane</keyword>
<evidence type="ECO:0000256" key="1">
    <source>
        <dbReference type="SAM" id="Phobius"/>
    </source>
</evidence>
<accession>A0A6J6SCA2</accession>
<gene>
    <name evidence="2" type="ORF">UFOPK2786_00263</name>
    <name evidence="3" type="ORF">UFOPK3957_01668</name>
</gene>
<evidence type="ECO:0000313" key="2">
    <source>
        <dbReference type="EMBL" id="CAB4732363.1"/>
    </source>
</evidence>
<sequence length="406" mass="43209">MSNGKRWGIRAIASLLIFIFTVIVTPVALIGHWGHETVIDSTQYLETVGPLVNDPAVQDAVSKVISDAVVKQVDTSALVGDFLGGFIQNPTITDRLTDPIAAGINNLVYELVHTFVASKEFAKIWYTTNEVAQASLIALLENRPNGPIQVQGDKIVLDISSMLTAVQGTLVNNGFDLASKITIPPSDAQVVLAQSAAIGQLQLLYRLSAPVLQWFPLLIAILFGLSIALARNRSRMVLAVGIALIACGGATRVLMNGAETVFVKQLSDTVFADAASSFWGTFFSYLLSGLVAVLVLGVIIGFGGWFAGVSRPATSMRMAVVRGLHSMGSGVPAGVRRSFRSYAPVLRWVIAIVMVLVLTLGSAMSMERVIWLSLLTAGLLTVLEILIGPDRVEPVDEPAVVAGVTS</sequence>
<keyword evidence="1" id="KW-1133">Transmembrane helix</keyword>
<feature type="transmembrane region" description="Helical" evidence="1">
    <location>
        <begin position="282"/>
        <end position="308"/>
    </location>
</feature>
<evidence type="ECO:0000313" key="3">
    <source>
        <dbReference type="EMBL" id="CAB5002605.1"/>
    </source>
</evidence>
<name>A0A6J6SCA2_9ZZZZ</name>
<feature type="transmembrane region" description="Helical" evidence="1">
    <location>
        <begin position="237"/>
        <end position="255"/>
    </location>
</feature>
<feature type="transmembrane region" description="Helical" evidence="1">
    <location>
        <begin position="12"/>
        <end position="33"/>
    </location>
</feature>
<feature type="transmembrane region" description="Helical" evidence="1">
    <location>
        <begin position="211"/>
        <end position="230"/>
    </location>
</feature>
<protein>
    <submittedName>
        <fullName evidence="2">Unannotated protein</fullName>
    </submittedName>
</protein>
<dbReference type="EMBL" id="CAEZYW010000025">
    <property type="protein sequence ID" value="CAB4732363.1"/>
    <property type="molecule type" value="Genomic_DNA"/>
</dbReference>
<reference evidence="2" key="1">
    <citation type="submission" date="2020-05" db="EMBL/GenBank/DDBJ databases">
        <authorList>
            <person name="Chiriac C."/>
            <person name="Salcher M."/>
            <person name="Ghai R."/>
            <person name="Kavagutti S V."/>
        </authorList>
    </citation>
    <scope>NUCLEOTIDE SEQUENCE</scope>
</reference>
<dbReference type="AlphaFoldDB" id="A0A6J6SCA2"/>